<gene>
    <name evidence="1" type="ORF">AOB46_02895</name>
</gene>
<dbReference type="InterPro" id="IPR029058">
    <property type="entry name" value="AB_hydrolase_fold"/>
</dbReference>
<evidence type="ECO:0008006" key="3">
    <source>
        <dbReference type="Google" id="ProtNLM"/>
    </source>
</evidence>
<reference evidence="1 2" key="1">
    <citation type="journal article" date="2015" name="Genom Data">
        <title>Draft genome sequence of a multidrug-resistant Chryseobacterium indologenes isolate from Malaysia.</title>
        <authorList>
            <person name="Yu C.Y."/>
            <person name="Ang G.Y."/>
            <person name="Cheng H.J."/>
            <person name="Cheong Y.M."/>
            <person name="Yin W.F."/>
            <person name="Chan K.G."/>
        </authorList>
    </citation>
    <scope>NUCLEOTIDE SEQUENCE [LARGE SCALE GENOMIC DNA]</scope>
    <source>
        <strain evidence="1 2">CI_885</strain>
    </source>
</reference>
<dbReference type="Proteomes" id="UP000037953">
    <property type="component" value="Unassembled WGS sequence"/>
</dbReference>
<evidence type="ECO:0000313" key="2">
    <source>
        <dbReference type="Proteomes" id="UP000037953"/>
    </source>
</evidence>
<organism evidence="1 2">
    <name type="scientific">Chryseobacterium indologenes</name>
    <name type="common">Flavobacterium indologenes</name>
    <dbReference type="NCBI Taxonomy" id="253"/>
    <lineage>
        <taxon>Bacteria</taxon>
        <taxon>Pseudomonadati</taxon>
        <taxon>Bacteroidota</taxon>
        <taxon>Flavobacteriia</taxon>
        <taxon>Flavobacteriales</taxon>
        <taxon>Weeksellaceae</taxon>
        <taxon>Chryseobacterium group</taxon>
        <taxon>Chryseobacterium</taxon>
    </lineage>
</organism>
<reference evidence="2" key="2">
    <citation type="submission" date="2015-09" db="EMBL/GenBank/DDBJ databases">
        <title>Draft genome sequence of a multidrug-resistant Chryseobacterium indologenes isolate from Malaysia.</title>
        <authorList>
            <person name="Yu C.Y."/>
            <person name="Ang G.Y."/>
            <person name="Chan K.-G."/>
        </authorList>
    </citation>
    <scope>NUCLEOTIDE SEQUENCE [LARGE SCALE GENOMIC DNA]</scope>
    <source>
        <strain evidence="2">CI_885</strain>
    </source>
</reference>
<accession>A0A0N1KT84</accession>
<dbReference type="PATRIC" id="fig|253.9.peg.614"/>
<name>A0A0N1KT84_CHRID</name>
<dbReference type="EMBL" id="LJOD01000001">
    <property type="protein sequence ID" value="KPE52950.1"/>
    <property type="molecule type" value="Genomic_DNA"/>
</dbReference>
<evidence type="ECO:0000313" key="1">
    <source>
        <dbReference type="EMBL" id="KPE52950.1"/>
    </source>
</evidence>
<protein>
    <recommendedName>
        <fullName evidence="3">Alpha/beta hydrolase</fullName>
    </recommendedName>
</protein>
<proteinExistence type="predicted"/>
<dbReference type="AlphaFoldDB" id="A0A0N1KT84"/>
<sequence length="294" mass="33218">MRILFIHGRAQEHSSQEELLDKWTTELKKSFENAGISYPEGVTLHMPYYGKELISLRDQFKDDVHSGKYQMRSAEDLDEIQALHNDLLNDMAENAGITPKQILEEMKMETQERGLQNNPIILALARILDRYGKKYANDLILKETDDVVTYLVVPDVKVVINKLVTDALTSEPTIIIAHSLGTVIAYEVLHMLKKEDYNICGLITLGSPLGMKAIIRQLYTSPTFPLVVSGSWTNLYDKRDIVSLRALEAAHFKVNPEILNIDVINKTDNRHGIEGYLSNAFVAKSISDIMACNE</sequence>
<comment type="caution">
    <text evidence="1">The sequence shown here is derived from an EMBL/GenBank/DDBJ whole genome shotgun (WGS) entry which is preliminary data.</text>
</comment>
<dbReference type="SUPFAM" id="SSF53474">
    <property type="entry name" value="alpha/beta-Hydrolases"/>
    <property type="match status" value="1"/>
</dbReference>
<dbReference type="RefSeq" id="WP_062696527.1">
    <property type="nucleotide sequence ID" value="NZ_LJOD01000001.1"/>
</dbReference>
<dbReference type="OrthoDB" id="980024at2"/>
<dbReference type="Gene3D" id="3.40.50.1820">
    <property type="entry name" value="alpha/beta hydrolase"/>
    <property type="match status" value="1"/>
</dbReference>